<keyword evidence="13" id="KW-1185">Reference proteome</keyword>
<accession>A0ABW7GUH1</accession>
<evidence type="ECO:0000256" key="2">
    <source>
        <dbReference type="ARBA" id="ARBA00004418"/>
    </source>
</evidence>
<evidence type="ECO:0000256" key="7">
    <source>
        <dbReference type="ARBA" id="ARBA00022801"/>
    </source>
</evidence>
<evidence type="ECO:0000256" key="9">
    <source>
        <dbReference type="ARBA" id="ARBA00023316"/>
    </source>
</evidence>
<dbReference type="InterPro" id="IPR013377">
    <property type="entry name" value="FlgJ"/>
</dbReference>
<comment type="similarity">
    <text evidence="3">In the N-terminal section; belongs to the FlgJ family.</text>
</comment>
<keyword evidence="12" id="KW-0966">Cell projection</keyword>
<evidence type="ECO:0000313" key="13">
    <source>
        <dbReference type="Proteomes" id="UP001606303"/>
    </source>
</evidence>
<dbReference type="InterPro" id="IPR023346">
    <property type="entry name" value="Lysozyme-like_dom_sf"/>
</dbReference>
<dbReference type="Gene3D" id="1.10.530.10">
    <property type="match status" value="1"/>
</dbReference>
<name>A0ABW7GUH1_9BURK</name>
<comment type="subcellular location">
    <subcellularLocation>
        <location evidence="2">Periplasm</location>
    </subcellularLocation>
</comment>
<dbReference type="InterPro" id="IPR051056">
    <property type="entry name" value="Glycosyl_Hydrolase_73"/>
</dbReference>
<sequence length="293" mass="30908">MASSSFQSISGQSLGALDNLNGLKAQASRDPKASIRDTARQFEALFMQEVMKSMRASTLASGMLDNSASQMGTEMLDQQFAGKLTGLPGGLSDAIQKQLARQMGVTDLSPSSVQKASQTTLAQALPALATKGIPNHVQSFIQQHDAAARSASAATGIPASFMVAQAAHESGWGKREITGTDGSKSYNVFGIKATPGWTGKTVEVLTTEVINGQAHKVTAKFRAYGSYDEAFKDYAKLISSNDRYAKVVAQAQNGNAAGFARGLQQAGYATDPAYAEKLAKTIQTTQRVQSTLA</sequence>
<dbReference type="SMART" id="SM00047">
    <property type="entry name" value="LYZ2"/>
    <property type="match status" value="1"/>
</dbReference>
<evidence type="ECO:0000256" key="5">
    <source>
        <dbReference type="ARBA" id="ARBA00013433"/>
    </source>
</evidence>
<dbReference type="Pfam" id="PF10135">
    <property type="entry name" value="Rod-binding"/>
    <property type="match status" value="1"/>
</dbReference>
<evidence type="ECO:0000256" key="8">
    <source>
        <dbReference type="ARBA" id="ARBA00023295"/>
    </source>
</evidence>
<reference evidence="12 13" key="1">
    <citation type="submission" date="2024-08" db="EMBL/GenBank/DDBJ databases">
        <authorList>
            <person name="Lu H."/>
        </authorList>
    </citation>
    <scope>NUCLEOTIDE SEQUENCE [LARGE SCALE GENOMIC DNA]</scope>
    <source>
        <strain evidence="12 13">BYS87W</strain>
    </source>
</reference>
<dbReference type="RefSeq" id="WP_394381317.1">
    <property type="nucleotide sequence ID" value="NZ_JBIGIB010000001.1"/>
</dbReference>
<evidence type="ECO:0000259" key="11">
    <source>
        <dbReference type="SMART" id="SM00047"/>
    </source>
</evidence>
<comment type="function">
    <text evidence="1">Flagellum-specific muramidase which hydrolyzes the peptidoglycan layer to assemble the rod structure in the periplasmic space.</text>
</comment>
<proteinExistence type="inferred from homology"/>
<dbReference type="NCBIfam" id="TIGR02541">
    <property type="entry name" value="flagell_FlgJ"/>
    <property type="match status" value="1"/>
</dbReference>
<gene>
    <name evidence="12" type="primary">flgJ</name>
    <name evidence="12" type="ORF">ACG01O_03180</name>
</gene>
<comment type="caution">
    <text evidence="12">The sequence shown here is derived from an EMBL/GenBank/DDBJ whole genome shotgun (WGS) entry which is preliminary data.</text>
</comment>
<feature type="domain" description="Mannosyl-glycoprotein endo-beta-N-acetylglucosamidase-like" evidence="11">
    <location>
        <begin position="130"/>
        <end position="286"/>
    </location>
</feature>
<dbReference type="Pfam" id="PF01832">
    <property type="entry name" value="Glucosaminidase"/>
    <property type="match status" value="1"/>
</dbReference>
<protein>
    <recommendedName>
        <fullName evidence="5">Peptidoglycan hydrolase FlgJ</fullName>
    </recommendedName>
    <alternativeName>
        <fullName evidence="10">Muramidase FlgJ</fullName>
    </alternativeName>
</protein>
<keyword evidence="8" id="KW-0326">Glycosidase</keyword>
<evidence type="ECO:0000256" key="10">
    <source>
        <dbReference type="ARBA" id="ARBA00030835"/>
    </source>
</evidence>
<dbReference type="SUPFAM" id="SSF53955">
    <property type="entry name" value="Lysozyme-like"/>
    <property type="match status" value="1"/>
</dbReference>
<dbReference type="InterPro" id="IPR019301">
    <property type="entry name" value="Flagellar_prot_FlgJ_N"/>
</dbReference>
<evidence type="ECO:0000313" key="12">
    <source>
        <dbReference type="EMBL" id="MFG6465606.1"/>
    </source>
</evidence>
<dbReference type="PRINTS" id="PR01002">
    <property type="entry name" value="FLGFLGJ"/>
</dbReference>
<keyword evidence="12" id="KW-0969">Cilium</keyword>
<evidence type="ECO:0000256" key="6">
    <source>
        <dbReference type="ARBA" id="ARBA00022764"/>
    </source>
</evidence>
<evidence type="ECO:0000256" key="1">
    <source>
        <dbReference type="ARBA" id="ARBA00002954"/>
    </source>
</evidence>
<dbReference type="PANTHER" id="PTHR33308">
    <property type="entry name" value="PEPTIDOGLYCAN HYDROLASE FLGJ"/>
    <property type="match status" value="1"/>
</dbReference>
<dbReference type="EMBL" id="JBIGIB010000001">
    <property type="protein sequence ID" value="MFG6465606.1"/>
    <property type="molecule type" value="Genomic_DNA"/>
</dbReference>
<dbReference type="Gene3D" id="2.10.70.40">
    <property type="entry name" value="peptidoglycan hydrolase"/>
    <property type="match status" value="1"/>
</dbReference>
<organism evidence="12 13">
    <name type="scientific">Pelomonas baiyunensis</name>
    <dbReference type="NCBI Taxonomy" id="3299026"/>
    <lineage>
        <taxon>Bacteria</taxon>
        <taxon>Pseudomonadati</taxon>
        <taxon>Pseudomonadota</taxon>
        <taxon>Betaproteobacteria</taxon>
        <taxon>Burkholderiales</taxon>
        <taxon>Sphaerotilaceae</taxon>
        <taxon>Roseateles</taxon>
    </lineage>
</organism>
<keyword evidence="6" id="KW-0574">Periplasm</keyword>
<keyword evidence="7 12" id="KW-0378">Hydrolase</keyword>
<keyword evidence="9" id="KW-0961">Cell wall biogenesis/degradation</keyword>
<comment type="similarity">
    <text evidence="4">In the C-terminal section; belongs to the glycosyl hydrolase 73 family.</text>
</comment>
<evidence type="ECO:0000256" key="3">
    <source>
        <dbReference type="ARBA" id="ARBA00006880"/>
    </source>
</evidence>
<dbReference type="GO" id="GO:0016787">
    <property type="term" value="F:hydrolase activity"/>
    <property type="evidence" value="ECO:0007669"/>
    <property type="project" value="UniProtKB-KW"/>
</dbReference>
<keyword evidence="12" id="KW-0282">Flagellum</keyword>
<dbReference type="Proteomes" id="UP001606303">
    <property type="component" value="Unassembled WGS sequence"/>
</dbReference>
<evidence type="ECO:0000256" key="4">
    <source>
        <dbReference type="ARBA" id="ARBA00007974"/>
    </source>
</evidence>
<dbReference type="PANTHER" id="PTHR33308:SF9">
    <property type="entry name" value="PEPTIDOGLYCAN HYDROLASE FLGJ"/>
    <property type="match status" value="1"/>
</dbReference>
<dbReference type="InterPro" id="IPR002901">
    <property type="entry name" value="MGlyc_endo_b_GlcNAc-like_dom"/>
</dbReference>